<organism evidence="7 8">
    <name type="scientific">Kalanchoe fedtschenkoi</name>
    <name type="common">Lavender scallops</name>
    <name type="synonym">South American air plant</name>
    <dbReference type="NCBI Taxonomy" id="63787"/>
    <lineage>
        <taxon>Eukaryota</taxon>
        <taxon>Viridiplantae</taxon>
        <taxon>Streptophyta</taxon>
        <taxon>Embryophyta</taxon>
        <taxon>Tracheophyta</taxon>
        <taxon>Spermatophyta</taxon>
        <taxon>Magnoliopsida</taxon>
        <taxon>eudicotyledons</taxon>
        <taxon>Gunneridae</taxon>
        <taxon>Pentapetalae</taxon>
        <taxon>Saxifragales</taxon>
        <taxon>Crassulaceae</taxon>
        <taxon>Kalanchoe</taxon>
    </lineage>
</organism>
<evidence type="ECO:0000313" key="7">
    <source>
        <dbReference type="EnsemblPlants" id="Kaladp0048s0011.1.v1.1"/>
    </source>
</evidence>
<protein>
    <recommendedName>
        <fullName evidence="6">NAC domain-containing protein</fullName>
    </recommendedName>
</protein>
<feature type="region of interest" description="Disordered" evidence="5">
    <location>
        <begin position="1"/>
        <end position="26"/>
    </location>
</feature>
<dbReference type="GO" id="GO:0006355">
    <property type="term" value="P:regulation of DNA-templated transcription"/>
    <property type="evidence" value="ECO:0007669"/>
    <property type="project" value="InterPro"/>
</dbReference>
<dbReference type="InterPro" id="IPR003441">
    <property type="entry name" value="NAC-dom"/>
</dbReference>
<dbReference type="Proteomes" id="UP000594263">
    <property type="component" value="Unplaced"/>
</dbReference>
<feature type="domain" description="NAC" evidence="6">
    <location>
        <begin position="23"/>
        <end position="172"/>
    </location>
</feature>
<evidence type="ECO:0000256" key="1">
    <source>
        <dbReference type="ARBA" id="ARBA00023015"/>
    </source>
</evidence>
<dbReference type="InterPro" id="IPR036093">
    <property type="entry name" value="NAC_dom_sf"/>
</dbReference>
<dbReference type="Gene3D" id="2.170.150.80">
    <property type="entry name" value="NAC domain"/>
    <property type="match status" value="1"/>
</dbReference>
<dbReference type="AlphaFoldDB" id="A0A7N0ZXZ0"/>
<evidence type="ECO:0000256" key="4">
    <source>
        <dbReference type="ARBA" id="ARBA00023242"/>
    </source>
</evidence>
<keyword evidence="4" id="KW-0539">Nucleus</keyword>
<dbReference type="FunFam" id="2.170.150.80:FF:000006">
    <property type="entry name" value="NAC domain-containing protein 100-like"/>
    <property type="match status" value="1"/>
</dbReference>
<dbReference type="EnsemblPlants" id="Kaladp0048s0011.1.v1.1">
    <property type="protein sequence ID" value="Kaladp0048s0011.1.v1.1"/>
    <property type="gene ID" value="Kaladp0048s0011.v1.1"/>
</dbReference>
<sequence length="347" mass="38803">MERVSSGDHVQQNKEAAAATETLPPGFRFHPTDEELITFYLLNKLADASFTGRAIADVDLNKSEPWDLPGKAKMGEKEWYFFSLRDRKYPTGVRTNRATSTGYWKTTGKDKEIFNSMSAELIGMKKTLVFYRGRAPRGEKSNWVMHEYRSHNSKATFRLAKDEWVVCRVFQKSAGIKKQYSTQQQSSSSRSIDPYNMDMSSTTLMPPMLQQDDTLYYPIGRASVATNYMINNVDQLAELTRALRSNAASATAMNHLPIIPPPRQQLNNYPNNSAAGSLNLNLGRRQAAASSGSMIAQLADVGMMMNIDSVNTAATSNYGDQHQGGGYIGLNNNMDQCMDLDSYWASY</sequence>
<evidence type="ECO:0000256" key="5">
    <source>
        <dbReference type="SAM" id="MobiDB-lite"/>
    </source>
</evidence>
<keyword evidence="8" id="KW-1185">Reference proteome</keyword>
<dbReference type="Pfam" id="PF02365">
    <property type="entry name" value="NAM"/>
    <property type="match status" value="1"/>
</dbReference>
<dbReference type="GO" id="GO:0000976">
    <property type="term" value="F:transcription cis-regulatory region binding"/>
    <property type="evidence" value="ECO:0007669"/>
    <property type="project" value="UniProtKB-ARBA"/>
</dbReference>
<keyword evidence="2" id="KW-0238">DNA-binding</keyword>
<reference evidence="7" key="1">
    <citation type="submission" date="2021-01" db="UniProtKB">
        <authorList>
            <consortium name="EnsemblPlants"/>
        </authorList>
    </citation>
    <scope>IDENTIFICATION</scope>
</reference>
<dbReference type="Gramene" id="Kaladp0048s0011.1.v1.1">
    <property type="protein sequence ID" value="Kaladp0048s0011.1.v1.1"/>
    <property type="gene ID" value="Kaladp0048s0011.v1.1"/>
</dbReference>
<dbReference type="PANTHER" id="PTHR31744">
    <property type="entry name" value="PROTEIN CUP-SHAPED COTYLEDON 2-RELATED"/>
    <property type="match status" value="1"/>
</dbReference>
<dbReference type="PROSITE" id="PS51005">
    <property type="entry name" value="NAC"/>
    <property type="match status" value="1"/>
</dbReference>
<name>A0A7N0ZXZ0_KALFE</name>
<evidence type="ECO:0000256" key="2">
    <source>
        <dbReference type="ARBA" id="ARBA00023125"/>
    </source>
</evidence>
<keyword evidence="1" id="KW-0805">Transcription regulation</keyword>
<proteinExistence type="predicted"/>
<dbReference type="PANTHER" id="PTHR31744:SF115">
    <property type="entry name" value="NAC DOMAIN CONTAINING PROTEIN 38"/>
    <property type="match status" value="1"/>
</dbReference>
<accession>A0A7N0ZXZ0</accession>
<dbReference type="SUPFAM" id="SSF101941">
    <property type="entry name" value="NAC domain"/>
    <property type="match status" value="1"/>
</dbReference>
<dbReference type="OMA" id="TTAHQHK"/>
<keyword evidence="3" id="KW-0804">Transcription</keyword>
<evidence type="ECO:0000256" key="3">
    <source>
        <dbReference type="ARBA" id="ARBA00023163"/>
    </source>
</evidence>
<evidence type="ECO:0000313" key="8">
    <source>
        <dbReference type="Proteomes" id="UP000594263"/>
    </source>
</evidence>
<evidence type="ECO:0000259" key="6">
    <source>
        <dbReference type="PROSITE" id="PS51005"/>
    </source>
</evidence>